<feature type="domain" description="PEP-utilising enzyme mobile" evidence="16">
    <location>
        <begin position="381"/>
        <end position="446"/>
    </location>
</feature>
<dbReference type="InterPro" id="IPR013815">
    <property type="entry name" value="ATP_grasp_subdomain_1"/>
</dbReference>
<comment type="similarity">
    <text evidence="4 15">Belongs to the PEP-utilizing enzyme family.</text>
</comment>
<dbReference type="NCBIfam" id="NF005057">
    <property type="entry name" value="PRK06464.1"/>
    <property type="match status" value="1"/>
</dbReference>
<dbReference type="EMBL" id="JBHTLI010000001">
    <property type="protein sequence ID" value="MFD1094865.1"/>
    <property type="molecule type" value="Genomic_DNA"/>
</dbReference>
<comment type="function">
    <text evidence="2 15">Catalyzes the phosphorylation of pyruvate to phosphoenolpyruvate.</text>
</comment>
<comment type="caution">
    <text evidence="19">The sequence shown here is derived from an EMBL/GenBank/DDBJ whole genome shotgun (WGS) entry which is preliminary data.</text>
</comment>
<dbReference type="Gene3D" id="3.50.30.10">
    <property type="entry name" value="Phosphohistidine domain"/>
    <property type="match status" value="1"/>
</dbReference>
<dbReference type="InterPro" id="IPR036637">
    <property type="entry name" value="Phosphohistidine_dom_sf"/>
</dbReference>
<dbReference type="InterPro" id="IPR000121">
    <property type="entry name" value="PEP_util_C"/>
</dbReference>
<keyword evidence="9 15" id="KW-0547">Nucleotide-binding</keyword>
<evidence type="ECO:0000256" key="11">
    <source>
        <dbReference type="ARBA" id="ARBA00022840"/>
    </source>
</evidence>
<evidence type="ECO:0000256" key="8">
    <source>
        <dbReference type="ARBA" id="ARBA00022723"/>
    </source>
</evidence>
<dbReference type="RefSeq" id="WP_380743082.1">
    <property type="nucleotide sequence ID" value="NZ_JBHTLI010000001.1"/>
</dbReference>
<dbReference type="PANTHER" id="PTHR43030">
    <property type="entry name" value="PHOSPHOENOLPYRUVATE SYNTHASE"/>
    <property type="match status" value="1"/>
</dbReference>
<dbReference type="Gene3D" id="3.30.470.20">
    <property type="entry name" value="ATP-grasp fold, B domain"/>
    <property type="match status" value="1"/>
</dbReference>
<evidence type="ECO:0000313" key="19">
    <source>
        <dbReference type="EMBL" id="MFD1094865.1"/>
    </source>
</evidence>
<keyword evidence="11 15" id="KW-0067">ATP-binding</keyword>
<feature type="domain" description="PEP-utilising enzyme C-terminal" evidence="18">
    <location>
        <begin position="488"/>
        <end position="777"/>
    </location>
</feature>
<name>A0ABW3NQB5_9FLAO</name>
<comment type="cofactor">
    <cofactor evidence="1 15">
        <name>Mg(2+)</name>
        <dbReference type="ChEBI" id="CHEBI:18420"/>
    </cofactor>
</comment>
<evidence type="ECO:0000256" key="15">
    <source>
        <dbReference type="PIRNR" id="PIRNR000854"/>
    </source>
</evidence>
<keyword evidence="8 15" id="KW-0479">Metal-binding</keyword>
<evidence type="ECO:0000256" key="7">
    <source>
        <dbReference type="ARBA" id="ARBA00022679"/>
    </source>
</evidence>
<evidence type="ECO:0000256" key="12">
    <source>
        <dbReference type="ARBA" id="ARBA00022842"/>
    </source>
</evidence>
<dbReference type="InterPro" id="IPR015813">
    <property type="entry name" value="Pyrv/PenolPyrv_kinase-like_dom"/>
</dbReference>
<protein>
    <recommendedName>
        <fullName evidence="6 15">Phosphoenolpyruvate synthase</fullName>
        <shortName evidence="15">PEP synthase</shortName>
        <ecNumber evidence="5 15">2.7.9.2</ecNumber>
    </recommendedName>
    <alternativeName>
        <fullName evidence="13 15">Pyruvate, water dikinase</fullName>
    </alternativeName>
</protein>
<evidence type="ECO:0000256" key="4">
    <source>
        <dbReference type="ARBA" id="ARBA00007837"/>
    </source>
</evidence>
<evidence type="ECO:0000256" key="2">
    <source>
        <dbReference type="ARBA" id="ARBA00002988"/>
    </source>
</evidence>
<dbReference type="EC" id="2.7.9.2" evidence="5 15"/>
<evidence type="ECO:0000256" key="14">
    <source>
        <dbReference type="ARBA" id="ARBA00047700"/>
    </source>
</evidence>
<dbReference type="PANTHER" id="PTHR43030:SF1">
    <property type="entry name" value="PHOSPHOENOLPYRUVATE SYNTHASE"/>
    <property type="match status" value="1"/>
</dbReference>
<keyword evidence="10 15" id="KW-0418">Kinase</keyword>
<sequence>MEALVRKFKEISIQDIPEVGGKNASLGEMFNELSAEGVRVPDGFATTSVAFRNFLKENEIDEELKSLLKELDRKTYSNLGQIGARARQLIKEAIFSEEFISEILRAYKELGKTKEIEVAVRSSATAEDLPQASFAGQHDTFLNVRGEKALLEAVKNCFASLYTDRAVKYREDKGFKYEEVALSVGVQKMVRADQGCSGIGFTLEPESGFTNIIHLSGVWGLGENIVQGAVNPDEFYVFKPTLEKGKNAVIQKKLGSKEKTMVYAESHGHSATVNIDTPIAKQDEFVLSTQEILTLAKWAMEIERHYGKPMDIEWAKDGISDKLYITQARPETVHHAKRANVFYEYKLREKSEILASGNAIGSGIATGTARLLDSPRDAGKLKEGDILVTETTSPDWDPLLKKVGAVITDKGGRTSHAAIVARELGVPAVVGCHTATRNIKDGDVITPSCAGGGTGLVYRGELKFDKTEIDLGKIDLPKTEMKFILSDPERAFQLSFYPHKGIGLLRMEFIITHLVKIHPMALVKFDEIHDELVKKTIEELTEFYPDKQEYFIDRLAQGVALMAAAFYPEEVILRLSDFKTNEYANLIGGIQFEPQEENPMLGFRGASRYYSALYKEGFALECKAIKRLRDEMGLTNIKVMIPFCRTLEEGKKVLETMESFGLKRGENGLEVYMMVEIPSNVILLEEFARIFDGFSIGSNDLTQLTLGVDRDSELISSIFDENNAAAKKMIALAIEKANKAGKKIGLCGQAPSDFPDFASFLVNSGIDSISFNPDAFLKGIENTKKAETQKK</sequence>
<evidence type="ECO:0000256" key="10">
    <source>
        <dbReference type="ARBA" id="ARBA00022777"/>
    </source>
</evidence>
<dbReference type="InterPro" id="IPR002192">
    <property type="entry name" value="PPDK_AMP/ATP-bd"/>
</dbReference>
<evidence type="ECO:0000259" key="17">
    <source>
        <dbReference type="Pfam" id="PF01326"/>
    </source>
</evidence>
<comment type="catalytic activity">
    <reaction evidence="14 15">
        <text>pyruvate + ATP + H2O = phosphoenolpyruvate + AMP + phosphate + 2 H(+)</text>
        <dbReference type="Rhea" id="RHEA:11364"/>
        <dbReference type="ChEBI" id="CHEBI:15361"/>
        <dbReference type="ChEBI" id="CHEBI:15377"/>
        <dbReference type="ChEBI" id="CHEBI:15378"/>
        <dbReference type="ChEBI" id="CHEBI:30616"/>
        <dbReference type="ChEBI" id="CHEBI:43474"/>
        <dbReference type="ChEBI" id="CHEBI:58702"/>
        <dbReference type="ChEBI" id="CHEBI:456215"/>
        <dbReference type="EC" id="2.7.9.2"/>
    </reaction>
</comment>
<keyword evidence="7 15" id="KW-0808">Transferase</keyword>
<dbReference type="Pfam" id="PF01326">
    <property type="entry name" value="PPDK_N"/>
    <property type="match status" value="1"/>
</dbReference>
<dbReference type="PROSITE" id="PS00742">
    <property type="entry name" value="PEP_ENZYMES_2"/>
    <property type="match status" value="1"/>
</dbReference>
<gene>
    <name evidence="19" type="primary">ppsA</name>
    <name evidence="19" type="ORF">ACFQ3Q_03810</name>
</gene>
<dbReference type="SUPFAM" id="SSF52009">
    <property type="entry name" value="Phosphohistidine domain"/>
    <property type="match status" value="1"/>
</dbReference>
<comment type="pathway">
    <text evidence="3 15">Carbohydrate biosynthesis; gluconeogenesis.</text>
</comment>
<evidence type="ECO:0000256" key="13">
    <source>
        <dbReference type="ARBA" id="ARBA00033470"/>
    </source>
</evidence>
<dbReference type="InterPro" id="IPR018274">
    <property type="entry name" value="PEP_util_AS"/>
</dbReference>
<evidence type="ECO:0000256" key="6">
    <source>
        <dbReference type="ARBA" id="ARBA00021623"/>
    </source>
</evidence>
<accession>A0ABW3NQB5</accession>
<dbReference type="PROSITE" id="PS00370">
    <property type="entry name" value="PEP_ENZYMES_PHOS_SITE"/>
    <property type="match status" value="1"/>
</dbReference>
<evidence type="ECO:0000256" key="1">
    <source>
        <dbReference type="ARBA" id="ARBA00001946"/>
    </source>
</evidence>
<evidence type="ECO:0000256" key="9">
    <source>
        <dbReference type="ARBA" id="ARBA00022741"/>
    </source>
</evidence>
<proteinExistence type="inferred from homology"/>
<feature type="domain" description="Pyruvate phosphate dikinase AMP/ATP-binding" evidence="17">
    <location>
        <begin position="17"/>
        <end position="339"/>
    </location>
</feature>
<dbReference type="Pfam" id="PF00391">
    <property type="entry name" value="PEP-utilizers"/>
    <property type="match status" value="1"/>
</dbReference>
<dbReference type="Pfam" id="PF02896">
    <property type="entry name" value="PEP-utilizers_C"/>
    <property type="match status" value="1"/>
</dbReference>
<dbReference type="NCBIfam" id="TIGR01418">
    <property type="entry name" value="PEP_synth"/>
    <property type="match status" value="1"/>
</dbReference>
<dbReference type="Gene3D" id="3.20.20.60">
    <property type="entry name" value="Phosphoenolpyruvate-binding domains"/>
    <property type="match status" value="1"/>
</dbReference>
<dbReference type="GO" id="GO:0008986">
    <property type="term" value="F:pyruvate, water dikinase activity"/>
    <property type="evidence" value="ECO:0007669"/>
    <property type="project" value="UniProtKB-EC"/>
</dbReference>
<evidence type="ECO:0000256" key="3">
    <source>
        <dbReference type="ARBA" id="ARBA00004742"/>
    </source>
</evidence>
<dbReference type="SUPFAM" id="SSF51621">
    <property type="entry name" value="Phosphoenolpyruvate/pyruvate domain"/>
    <property type="match status" value="1"/>
</dbReference>
<evidence type="ECO:0000256" key="5">
    <source>
        <dbReference type="ARBA" id="ARBA00011996"/>
    </source>
</evidence>
<dbReference type="Gene3D" id="3.30.1490.20">
    <property type="entry name" value="ATP-grasp fold, A domain"/>
    <property type="match status" value="1"/>
</dbReference>
<dbReference type="InterPro" id="IPR008279">
    <property type="entry name" value="PEP-util_enz_mobile_dom"/>
</dbReference>
<dbReference type="Proteomes" id="UP001597131">
    <property type="component" value="Unassembled WGS sequence"/>
</dbReference>
<reference evidence="20" key="1">
    <citation type="journal article" date="2019" name="Int. J. Syst. Evol. Microbiol.">
        <title>The Global Catalogue of Microorganisms (GCM) 10K type strain sequencing project: providing services to taxonomists for standard genome sequencing and annotation.</title>
        <authorList>
            <consortium name="The Broad Institute Genomics Platform"/>
            <consortium name="The Broad Institute Genome Sequencing Center for Infectious Disease"/>
            <person name="Wu L."/>
            <person name="Ma J."/>
        </authorList>
    </citation>
    <scope>NUCLEOTIDE SEQUENCE [LARGE SCALE GENOMIC DNA]</scope>
    <source>
        <strain evidence="20">CCUG 64793</strain>
    </source>
</reference>
<evidence type="ECO:0000313" key="20">
    <source>
        <dbReference type="Proteomes" id="UP001597131"/>
    </source>
</evidence>
<dbReference type="PIRSF" id="PIRSF000854">
    <property type="entry name" value="PEP_synthase"/>
    <property type="match status" value="1"/>
</dbReference>
<dbReference type="InterPro" id="IPR023151">
    <property type="entry name" value="PEP_util_CS"/>
</dbReference>
<dbReference type="InterPro" id="IPR040442">
    <property type="entry name" value="Pyrv_kinase-like_dom_sf"/>
</dbReference>
<keyword evidence="20" id="KW-1185">Reference proteome</keyword>
<dbReference type="SUPFAM" id="SSF56059">
    <property type="entry name" value="Glutathione synthetase ATP-binding domain-like"/>
    <property type="match status" value="1"/>
</dbReference>
<evidence type="ECO:0000259" key="18">
    <source>
        <dbReference type="Pfam" id="PF02896"/>
    </source>
</evidence>
<evidence type="ECO:0000259" key="16">
    <source>
        <dbReference type="Pfam" id="PF00391"/>
    </source>
</evidence>
<dbReference type="InterPro" id="IPR006319">
    <property type="entry name" value="PEP_synth"/>
</dbReference>
<keyword evidence="12 15" id="KW-0460">Magnesium</keyword>
<organism evidence="19 20">
    <name type="scientific">Salegentibacter chungangensis</name>
    <dbReference type="NCBI Taxonomy" id="1335724"/>
    <lineage>
        <taxon>Bacteria</taxon>
        <taxon>Pseudomonadati</taxon>
        <taxon>Bacteroidota</taxon>
        <taxon>Flavobacteriia</taxon>
        <taxon>Flavobacteriales</taxon>
        <taxon>Flavobacteriaceae</taxon>
        <taxon>Salegentibacter</taxon>
    </lineage>
</organism>